<feature type="region of interest" description="Disordered" evidence="6">
    <location>
        <begin position="431"/>
        <end position="451"/>
    </location>
</feature>
<evidence type="ECO:0000256" key="7">
    <source>
        <dbReference type="SAM" id="Phobius"/>
    </source>
</evidence>
<dbReference type="InterPro" id="IPR038050">
    <property type="entry name" value="Neuro_actylchol_rec"/>
</dbReference>
<evidence type="ECO:0000256" key="3">
    <source>
        <dbReference type="ARBA" id="ARBA00022989"/>
    </source>
</evidence>
<feature type="transmembrane region" description="Helical" evidence="7">
    <location>
        <begin position="962"/>
        <end position="985"/>
    </location>
</feature>
<evidence type="ECO:0000313" key="9">
    <source>
        <dbReference type="EMBL" id="VDI74353.1"/>
    </source>
</evidence>
<dbReference type="InterPro" id="IPR036734">
    <property type="entry name" value="Neur_chan_lig-bd_sf"/>
</dbReference>
<feature type="transmembrane region" description="Helical" evidence="7">
    <location>
        <begin position="835"/>
        <end position="856"/>
    </location>
</feature>
<gene>
    <name evidence="9" type="ORF">MGAL_10B005688</name>
</gene>
<dbReference type="Pfam" id="PF02932">
    <property type="entry name" value="Neur_chan_memb"/>
    <property type="match status" value="1"/>
</dbReference>
<keyword evidence="2 7" id="KW-0812">Transmembrane</keyword>
<dbReference type="CDD" id="cd19051">
    <property type="entry name" value="LGIC_TM_cation"/>
    <property type="match status" value="1"/>
</dbReference>
<dbReference type="Proteomes" id="UP000596742">
    <property type="component" value="Unassembled WGS sequence"/>
</dbReference>
<sequence length="989" mass="112611">MFIRCLAPATIVKQYSRICEEENFNAIGESTMYKILSECSAAVRKSVEGVDYYVAEAGEAFRELENIVNQIPMNNDGKETIENLLKAKHYLKTDYKQKKLVSKTGNPLLERGRKCMLELSSTIADHCFVHALSQTGSVFFEDQCPHDHIHQCPQCYQLEHTLSTILTKTADVGWDNPEAYLFKVEKSVNAIKELKSHILRTKVQDSARADITGNLKEGEMFLVADWAMKFLPRKFREGQTDWFGKRGINWHITVCATKKDGNFILDTYVHILDAQTPQDSQLTAVLIADTVKDMVNRKNINKVHIWSDNAGCYKSTFTIYALYQELPNLIKSYNFCEAQDGKGPCDRKASHIKAAIKRHVNEGNDVLNASAMKRAIDLQQKGKYRVKVVTPVIDADAEKNSWKLIPWKNNAVTCLQLNVVHTWSSDVIPDILPPDDESEAHDESTQPAFKRRKTSDHVFNCSNDDCDRSFNTMTSLDNHLLLGNCNVHVEKKVVDRCKVMYNNKLQTINAITIQSDDLEKENTTDVPEERGWALKVKKPKVLFTEAQKQYLSEKFNIGKVTGNKEDPAKVSRDMPYILKDGQKRFTREHFLTTSQVASYFSRLALKDRRNDIQDQNDFTAASADKKLFETLDDSKRLYEKLLTGYKKQLFPRENSTKPLEVGLSLWLKMINDFNDVNEVLTIVALRMNWTDPSLTWNPKDYGNTNILRIPSADIWIPWVYVLNSVDSFEPIGKDAPFLASICPNGSVTDAPGAIIKSNCPTDMSKFPFDVQTCTLKFIMWSARPAFKLISNSDELLMEFFTPNAHWNLANHKAYVVEENGVYTYNVDVCIQRKPLYFTVIIILPILLLCLLNPLVFTFPIESGERMGLAITVLLTFAFFLTIVANVLPTSSSPMCFLLCMIFSMITISGFIIIGVILSARCNYVETFDHNSSFEIFFNICCNWKNGRPLESKKLHGRDVAKVLDILFCTFSYVLISISIITYIFFVKFG</sequence>
<dbReference type="FunFam" id="2.70.170.10:FF:000028">
    <property type="entry name" value="AcetylCholine Receptor"/>
    <property type="match status" value="1"/>
</dbReference>
<dbReference type="AlphaFoldDB" id="A0A8B6H5N5"/>
<dbReference type="GO" id="GO:0008270">
    <property type="term" value="F:zinc ion binding"/>
    <property type="evidence" value="ECO:0007669"/>
    <property type="project" value="UniProtKB-KW"/>
</dbReference>
<dbReference type="SUPFAM" id="SSF63712">
    <property type="entry name" value="Nicotinic receptor ligand binding domain-like"/>
    <property type="match status" value="1"/>
</dbReference>
<dbReference type="InterPro" id="IPR006202">
    <property type="entry name" value="Neur_chan_lig-bd"/>
</dbReference>
<dbReference type="PROSITE" id="PS50157">
    <property type="entry name" value="ZINC_FINGER_C2H2_2"/>
    <property type="match status" value="1"/>
</dbReference>
<protein>
    <recommendedName>
        <fullName evidence="8">C2H2-type domain-containing protein</fullName>
    </recommendedName>
</protein>
<dbReference type="Gene3D" id="2.70.170.10">
    <property type="entry name" value="Neurotransmitter-gated ion-channel ligand-binding domain"/>
    <property type="match status" value="1"/>
</dbReference>
<name>A0A8B6H5N5_MYTGA</name>
<dbReference type="Pfam" id="PF02931">
    <property type="entry name" value="Neur_chan_LBD"/>
    <property type="match status" value="1"/>
</dbReference>
<keyword evidence="5" id="KW-0479">Metal-binding</keyword>
<dbReference type="GO" id="GO:0005230">
    <property type="term" value="F:extracellular ligand-gated monoatomic ion channel activity"/>
    <property type="evidence" value="ECO:0007669"/>
    <property type="project" value="InterPro"/>
</dbReference>
<evidence type="ECO:0000256" key="5">
    <source>
        <dbReference type="PROSITE-ProRule" id="PRU00042"/>
    </source>
</evidence>
<feature type="transmembrane region" description="Helical" evidence="7">
    <location>
        <begin position="868"/>
        <end position="888"/>
    </location>
</feature>
<dbReference type="GO" id="GO:0004888">
    <property type="term" value="F:transmembrane signaling receptor activity"/>
    <property type="evidence" value="ECO:0007669"/>
    <property type="project" value="InterPro"/>
</dbReference>
<dbReference type="OrthoDB" id="6137699at2759"/>
<dbReference type="EMBL" id="UYJE01009545">
    <property type="protein sequence ID" value="VDI74353.1"/>
    <property type="molecule type" value="Genomic_DNA"/>
</dbReference>
<evidence type="ECO:0000256" key="2">
    <source>
        <dbReference type="ARBA" id="ARBA00022692"/>
    </source>
</evidence>
<comment type="subcellular location">
    <subcellularLocation>
        <location evidence="1">Membrane</location>
        <topology evidence="1">Multi-pass membrane protein</topology>
    </subcellularLocation>
</comment>
<keyword evidence="5" id="KW-0862">Zinc</keyword>
<dbReference type="PRINTS" id="PR00252">
    <property type="entry name" value="NRIONCHANNEL"/>
</dbReference>
<dbReference type="SUPFAM" id="SSF90112">
    <property type="entry name" value="Neurotransmitter-gated ion-channel transmembrane pore"/>
    <property type="match status" value="1"/>
</dbReference>
<keyword evidence="10" id="KW-1185">Reference proteome</keyword>
<dbReference type="PANTHER" id="PTHR18945">
    <property type="entry name" value="NEUROTRANSMITTER GATED ION CHANNEL"/>
    <property type="match status" value="1"/>
</dbReference>
<dbReference type="InterPro" id="IPR013087">
    <property type="entry name" value="Znf_C2H2_type"/>
</dbReference>
<feature type="transmembrane region" description="Helical" evidence="7">
    <location>
        <begin position="894"/>
        <end position="917"/>
    </location>
</feature>
<dbReference type="InterPro" id="IPR036719">
    <property type="entry name" value="Neuro-gated_channel_TM_sf"/>
</dbReference>
<accession>A0A8B6H5N5</accession>
<proteinExistence type="predicted"/>
<keyword evidence="4 7" id="KW-0472">Membrane</keyword>
<keyword evidence="3 7" id="KW-1133">Transmembrane helix</keyword>
<evidence type="ECO:0000256" key="1">
    <source>
        <dbReference type="ARBA" id="ARBA00004141"/>
    </source>
</evidence>
<evidence type="ECO:0000256" key="4">
    <source>
        <dbReference type="ARBA" id="ARBA00023136"/>
    </source>
</evidence>
<dbReference type="CDD" id="cd18989">
    <property type="entry name" value="LGIC_ECD_cation"/>
    <property type="match status" value="1"/>
</dbReference>
<reference evidence="9" key="1">
    <citation type="submission" date="2018-11" db="EMBL/GenBank/DDBJ databases">
        <authorList>
            <person name="Alioto T."/>
            <person name="Alioto T."/>
        </authorList>
    </citation>
    <scope>NUCLEOTIDE SEQUENCE</scope>
</reference>
<organism evidence="9 10">
    <name type="scientific">Mytilus galloprovincialis</name>
    <name type="common">Mediterranean mussel</name>
    <dbReference type="NCBI Taxonomy" id="29158"/>
    <lineage>
        <taxon>Eukaryota</taxon>
        <taxon>Metazoa</taxon>
        <taxon>Spiralia</taxon>
        <taxon>Lophotrochozoa</taxon>
        <taxon>Mollusca</taxon>
        <taxon>Bivalvia</taxon>
        <taxon>Autobranchia</taxon>
        <taxon>Pteriomorphia</taxon>
        <taxon>Mytilida</taxon>
        <taxon>Mytiloidea</taxon>
        <taxon>Mytilidae</taxon>
        <taxon>Mytilinae</taxon>
        <taxon>Mytilus</taxon>
    </lineage>
</organism>
<dbReference type="InterPro" id="IPR006201">
    <property type="entry name" value="Neur_channel"/>
</dbReference>
<evidence type="ECO:0000313" key="10">
    <source>
        <dbReference type="Proteomes" id="UP000596742"/>
    </source>
</evidence>
<evidence type="ECO:0000256" key="6">
    <source>
        <dbReference type="SAM" id="MobiDB-lite"/>
    </source>
</evidence>
<comment type="caution">
    <text evidence="9">The sequence shown here is derived from an EMBL/GenBank/DDBJ whole genome shotgun (WGS) entry which is preliminary data.</text>
</comment>
<evidence type="ECO:0000259" key="8">
    <source>
        <dbReference type="PROSITE" id="PS50157"/>
    </source>
</evidence>
<dbReference type="Gene3D" id="1.20.58.390">
    <property type="entry name" value="Neurotransmitter-gated ion-channel transmembrane domain"/>
    <property type="match status" value="1"/>
</dbReference>
<dbReference type="InterPro" id="IPR006029">
    <property type="entry name" value="Neurotrans-gated_channel_TM"/>
</dbReference>
<keyword evidence="5" id="KW-0863">Zinc-finger</keyword>
<dbReference type="GO" id="GO:0016020">
    <property type="term" value="C:membrane"/>
    <property type="evidence" value="ECO:0007669"/>
    <property type="project" value="UniProtKB-SubCell"/>
</dbReference>
<feature type="domain" description="C2H2-type" evidence="8">
    <location>
        <begin position="459"/>
        <end position="493"/>
    </location>
</feature>